<dbReference type="RefSeq" id="WP_054798934.1">
    <property type="nucleotide sequence ID" value="NZ_JARTHJ010000045.1"/>
</dbReference>
<gene>
    <name evidence="13" type="ORF">GNP93_03360</name>
</gene>
<dbReference type="Pfam" id="PF00512">
    <property type="entry name" value="HisKA"/>
    <property type="match status" value="1"/>
</dbReference>
<comment type="catalytic activity">
    <reaction evidence="1">
        <text>ATP + protein L-histidine = ADP + protein N-phospho-L-histidine.</text>
        <dbReference type="EC" id="2.7.13.3"/>
    </reaction>
</comment>
<protein>
    <recommendedName>
        <fullName evidence="3">histidine kinase</fullName>
        <ecNumber evidence="3">2.7.13.3</ecNumber>
    </recommendedName>
</protein>
<keyword evidence="6" id="KW-0547">Nucleotide-binding</keyword>
<organism evidence="13 14">
    <name type="scientific">Paenibacillus validus</name>
    <dbReference type="NCBI Taxonomy" id="44253"/>
    <lineage>
        <taxon>Bacteria</taxon>
        <taxon>Bacillati</taxon>
        <taxon>Bacillota</taxon>
        <taxon>Bacilli</taxon>
        <taxon>Bacillales</taxon>
        <taxon>Paenibacillaceae</taxon>
        <taxon>Paenibacillus</taxon>
    </lineage>
</organism>
<keyword evidence="8" id="KW-0067">ATP-binding</keyword>
<evidence type="ECO:0000256" key="4">
    <source>
        <dbReference type="ARBA" id="ARBA00022553"/>
    </source>
</evidence>
<evidence type="ECO:0000256" key="7">
    <source>
        <dbReference type="ARBA" id="ARBA00022777"/>
    </source>
</evidence>
<evidence type="ECO:0000256" key="5">
    <source>
        <dbReference type="ARBA" id="ARBA00022679"/>
    </source>
</evidence>
<dbReference type="InterPro" id="IPR036097">
    <property type="entry name" value="HisK_dim/P_sf"/>
</dbReference>
<dbReference type="InterPro" id="IPR004358">
    <property type="entry name" value="Sig_transdc_His_kin-like_C"/>
</dbReference>
<dbReference type="EMBL" id="WNZX01000002">
    <property type="protein sequence ID" value="MUG69711.1"/>
    <property type="molecule type" value="Genomic_DNA"/>
</dbReference>
<keyword evidence="5" id="KW-0808">Transferase</keyword>
<keyword evidence="9" id="KW-0902">Two-component regulatory system</keyword>
<dbReference type="GO" id="GO:0004721">
    <property type="term" value="F:phosphoprotein phosphatase activity"/>
    <property type="evidence" value="ECO:0007669"/>
    <property type="project" value="TreeGrafter"/>
</dbReference>
<dbReference type="GO" id="GO:0000155">
    <property type="term" value="F:phosphorelay sensor kinase activity"/>
    <property type="evidence" value="ECO:0007669"/>
    <property type="project" value="InterPro"/>
</dbReference>
<evidence type="ECO:0000256" key="2">
    <source>
        <dbReference type="ARBA" id="ARBA00004651"/>
    </source>
</evidence>
<dbReference type="InterPro" id="IPR005467">
    <property type="entry name" value="His_kinase_dom"/>
</dbReference>
<proteinExistence type="predicted"/>
<evidence type="ECO:0000256" key="11">
    <source>
        <dbReference type="SAM" id="Phobius"/>
    </source>
</evidence>
<dbReference type="InterPro" id="IPR036890">
    <property type="entry name" value="HATPase_C_sf"/>
</dbReference>
<feature type="transmembrane region" description="Helical" evidence="11">
    <location>
        <begin position="146"/>
        <end position="169"/>
    </location>
</feature>
<dbReference type="InterPro" id="IPR003661">
    <property type="entry name" value="HisK_dim/P_dom"/>
</dbReference>
<feature type="domain" description="Histidine kinase" evidence="12">
    <location>
        <begin position="189"/>
        <end position="405"/>
    </location>
</feature>
<evidence type="ECO:0000256" key="10">
    <source>
        <dbReference type="ARBA" id="ARBA00023136"/>
    </source>
</evidence>
<dbReference type="PROSITE" id="PS50109">
    <property type="entry name" value="HIS_KIN"/>
    <property type="match status" value="1"/>
</dbReference>
<dbReference type="Gene3D" id="1.10.287.130">
    <property type="match status" value="1"/>
</dbReference>
<name>A0A7X2Z7G6_9BACL</name>
<dbReference type="PRINTS" id="PR00344">
    <property type="entry name" value="BCTRLSENSOR"/>
</dbReference>
<keyword evidence="7 13" id="KW-0418">Kinase</keyword>
<sequence>MFNKTRYRLVLLFSLVFFLLFNGLGAVLYYSTEKRLYAQTDRAMKNEMNGFTFISNRQPGRNFPFRPPQLMTFVQWDAHGNVQFQAPRDGVEEPLLETLKQAGVEGAFVNITVQDSEYRVLTKTVPNGRLQIAYNLEPERNVLHNLLFLIGTGSLVSLLIAVMTGLFLASRALVPIQKAWEQQQQFVSDASHELRTPLSVLQLHLERLFRHPERTVEQESAKIAVMIDETKRMSKMVGDLLTLARSDSHQFQLQYTKVELAGMIVKVANEFEDLCRLKGIRLRTYTPEALSMTGDPDYLHQLLVIVLDNALKYTHEGSISIRTETDGSYVTIEIADTGIGIKKEDLPHVFDRFYRADKARRRSDGGVGLGLSIAKWIVEAHHGSIRAESNEGQGTVIQMRFPCEWNPKLLKKRRRIFQS</sequence>
<keyword evidence="4" id="KW-0597">Phosphoprotein</keyword>
<dbReference type="PANTHER" id="PTHR45453">
    <property type="entry name" value="PHOSPHATE REGULON SENSOR PROTEIN PHOR"/>
    <property type="match status" value="1"/>
</dbReference>
<dbReference type="GO" id="GO:0005886">
    <property type="term" value="C:plasma membrane"/>
    <property type="evidence" value="ECO:0007669"/>
    <property type="project" value="UniProtKB-SubCell"/>
</dbReference>
<dbReference type="PANTHER" id="PTHR45453:SF1">
    <property type="entry name" value="PHOSPHATE REGULON SENSOR PROTEIN PHOR"/>
    <property type="match status" value="1"/>
</dbReference>
<accession>A0A7X2Z7G6</accession>
<comment type="caution">
    <text evidence="13">The sequence shown here is derived from an EMBL/GenBank/DDBJ whole genome shotgun (WGS) entry which is preliminary data.</text>
</comment>
<keyword evidence="11" id="KW-0812">Transmembrane</keyword>
<evidence type="ECO:0000256" key="9">
    <source>
        <dbReference type="ARBA" id="ARBA00023012"/>
    </source>
</evidence>
<comment type="subcellular location">
    <subcellularLocation>
        <location evidence="2">Cell membrane</location>
        <topology evidence="2">Multi-pass membrane protein</topology>
    </subcellularLocation>
</comment>
<dbReference type="SUPFAM" id="SSF47384">
    <property type="entry name" value="Homodimeric domain of signal transducing histidine kinase"/>
    <property type="match status" value="1"/>
</dbReference>
<dbReference type="InterPro" id="IPR050351">
    <property type="entry name" value="BphY/WalK/GraS-like"/>
</dbReference>
<evidence type="ECO:0000259" key="12">
    <source>
        <dbReference type="PROSITE" id="PS50109"/>
    </source>
</evidence>
<dbReference type="Proteomes" id="UP000450917">
    <property type="component" value="Unassembled WGS sequence"/>
</dbReference>
<dbReference type="SMART" id="SM00388">
    <property type="entry name" value="HisKA"/>
    <property type="match status" value="1"/>
</dbReference>
<evidence type="ECO:0000313" key="13">
    <source>
        <dbReference type="EMBL" id="MUG69711.1"/>
    </source>
</evidence>
<keyword evidence="14" id="KW-1185">Reference proteome</keyword>
<dbReference type="GO" id="GO:0016036">
    <property type="term" value="P:cellular response to phosphate starvation"/>
    <property type="evidence" value="ECO:0007669"/>
    <property type="project" value="TreeGrafter"/>
</dbReference>
<dbReference type="EC" id="2.7.13.3" evidence="3"/>
<dbReference type="SUPFAM" id="SSF55874">
    <property type="entry name" value="ATPase domain of HSP90 chaperone/DNA topoisomerase II/histidine kinase"/>
    <property type="match status" value="1"/>
</dbReference>
<dbReference type="Gene3D" id="3.30.565.10">
    <property type="entry name" value="Histidine kinase-like ATPase, C-terminal domain"/>
    <property type="match status" value="1"/>
</dbReference>
<evidence type="ECO:0000256" key="6">
    <source>
        <dbReference type="ARBA" id="ARBA00022741"/>
    </source>
</evidence>
<evidence type="ECO:0000256" key="3">
    <source>
        <dbReference type="ARBA" id="ARBA00012438"/>
    </source>
</evidence>
<keyword evidence="10 11" id="KW-0472">Membrane</keyword>
<evidence type="ECO:0000256" key="1">
    <source>
        <dbReference type="ARBA" id="ARBA00000085"/>
    </source>
</evidence>
<dbReference type="CDD" id="cd00082">
    <property type="entry name" value="HisKA"/>
    <property type="match status" value="1"/>
</dbReference>
<dbReference type="FunFam" id="3.30.565.10:FF:000006">
    <property type="entry name" value="Sensor histidine kinase WalK"/>
    <property type="match status" value="1"/>
</dbReference>
<dbReference type="GO" id="GO:0005524">
    <property type="term" value="F:ATP binding"/>
    <property type="evidence" value="ECO:0007669"/>
    <property type="project" value="UniProtKB-KW"/>
</dbReference>
<evidence type="ECO:0000256" key="8">
    <source>
        <dbReference type="ARBA" id="ARBA00022840"/>
    </source>
</evidence>
<dbReference type="AlphaFoldDB" id="A0A7X2Z7G6"/>
<dbReference type="SMART" id="SM00387">
    <property type="entry name" value="HATPase_c"/>
    <property type="match status" value="1"/>
</dbReference>
<dbReference type="InterPro" id="IPR003594">
    <property type="entry name" value="HATPase_dom"/>
</dbReference>
<evidence type="ECO:0000313" key="14">
    <source>
        <dbReference type="Proteomes" id="UP000450917"/>
    </source>
</evidence>
<reference evidence="13 14" key="1">
    <citation type="submission" date="2019-11" db="EMBL/GenBank/DDBJ databases">
        <title>Draft genome sequences of five Paenibacillus species of dairy origin.</title>
        <authorList>
            <person name="Olajide A.M."/>
            <person name="Chen S."/>
            <person name="Lapointe G."/>
        </authorList>
    </citation>
    <scope>NUCLEOTIDE SEQUENCE [LARGE SCALE GENOMIC DNA]</scope>
    <source>
        <strain evidence="13 14">2CS3</strain>
    </source>
</reference>
<dbReference type="Pfam" id="PF02518">
    <property type="entry name" value="HATPase_c"/>
    <property type="match status" value="1"/>
</dbReference>
<dbReference type="FunFam" id="1.10.287.130:FF:000001">
    <property type="entry name" value="Two-component sensor histidine kinase"/>
    <property type="match status" value="1"/>
</dbReference>
<keyword evidence="11" id="KW-1133">Transmembrane helix</keyword>